<dbReference type="EMBL" id="GBRH01271752">
    <property type="protein sequence ID" value="JAD26143.1"/>
    <property type="molecule type" value="Transcribed_RNA"/>
</dbReference>
<reference evidence="1" key="2">
    <citation type="journal article" date="2015" name="Data Brief">
        <title>Shoot transcriptome of the giant reed, Arundo donax.</title>
        <authorList>
            <person name="Barrero R.A."/>
            <person name="Guerrero F.D."/>
            <person name="Moolhuijzen P."/>
            <person name="Goolsby J.A."/>
            <person name="Tidwell J."/>
            <person name="Bellgard S.E."/>
            <person name="Bellgard M.I."/>
        </authorList>
    </citation>
    <scope>NUCLEOTIDE SEQUENCE</scope>
    <source>
        <tissue evidence="1">Shoot tissue taken approximately 20 cm above the soil surface</tissue>
    </source>
</reference>
<dbReference type="AlphaFoldDB" id="A0A0A8YL03"/>
<proteinExistence type="predicted"/>
<name>A0A0A8YL03_ARUDO</name>
<protein>
    <submittedName>
        <fullName evidence="1">Uncharacterized protein</fullName>
    </submittedName>
</protein>
<reference evidence="1" key="1">
    <citation type="submission" date="2014-09" db="EMBL/GenBank/DDBJ databases">
        <authorList>
            <person name="Magalhaes I.L.F."/>
            <person name="Oliveira U."/>
            <person name="Santos F.R."/>
            <person name="Vidigal T.H.D.A."/>
            <person name="Brescovit A.D."/>
            <person name="Santos A.J."/>
        </authorList>
    </citation>
    <scope>NUCLEOTIDE SEQUENCE</scope>
    <source>
        <tissue evidence="1">Shoot tissue taken approximately 20 cm above the soil surface</tissue>
    </source>
</reference>
<organism evidence="1">
    <name type="scientific">Arundo donax</name>
    <name type="common">Giant reed</name>
    <name type="synonym">Donax arundinaceus</name>
    <dbReference type="NCBI Taxonomy" id="35708"/>
    <lineage>
        <taxon>Eukaryota</taxon>
        <taxon>Viridiplantae</taxon>
        <taxon>Streptophyta</taxon>
        <taxon>Embryophyta</taxon>
        <taxon>Tracheophyta</taxon>
        <taxon>Spermatophyta</taxon>
        <taxon>Magnoliopsida</taxon>
        <taxon>Liliopsida</taxon>
        <taxon>Poales</taxon>
        <taxon>Poaceae</taxon>
        <taxon>PACMAD clade</taxon>
        <taxon>Arundinoideae</taxon>
        <taxon>Arundineae</taxon>
        <taxon>Arundo</taxon>
    </lineage>
</organism>
<accession>A0A0A8YL03</accession>
<sequence length="34" mass="4140">MLFLIPFHESIVDTERPRMEQQLQWVLIQNARTV</sequence>
<evidence type="ECO:0000313" key="1">
    <source>
        <dbReference type="EMBL" id="JAD26143.1"/>
    </source>
</evidence>